<dbReference type="SMART" id="SM00388">
    <property type="entry name" value="HisKA"/>
    <property type="match status" value="1"/>
</dbReference>
<dbReference type="InterPro" id="IPR036097">
    <property type="entry name" value="HisK_dim/P_sf"/>
</dbReference>
<keyword evidence="6" id="KW-0902">Two-component regulatory system</keyword>
<evidence type="ECO:0000256" key="2">
    <source>
        <dbReference type="ARBA" id="ARBA00012438"/>
    </source>
</evidence>
<sequence length="259" mass="29126">MCFNRAAAIRWQRQILGYIGSCVDITEQKHIQQQKDDFIGIASHELKTPVTSIKAYTQVLEKMLLKKGETKEAAMITRMDGQINRLTSLISDLLDVTKINSGKLQFNDREFDFVPMVQDLIEDLQRTTEKHTLIENHTDIGIVFGDKERIGQVITNLITNAIKYSPQADKIVITTSLKDGEVILCVEDFGIGIAEDKLNKVFEQFYRVSGDMQHTFPGLGLGLYISSEIIKREGGKIWVNSIVGKGSTFCFSIPLHGKT</sequence>
<keyword evidence="3" id="KW-0597">Phosphoprotein</keyword>
<name>A0ABX1W0L3_9SPHI</name>
<dbReference type="GO" id="GO:0016301">
    <property type="term" value="F:kinase activity"/>
    <property type="evidence" value="ECO:0007669"/>
    <property type="project" value="UniProtKB-KW"/>
</dbReference>
<keyword evidence="5 8" id="KW-0418">Kinase</keyword>
<comment type="caution">
    <text evidence="8">The sequence shown here is derived from an EMBL/GenBank/DDBJ whole genome shotgun (WGS) entry which is preliminary data.</text>
</comment>
<evidence type="ECO:0000313" key="8">
    <source>
        <dbReference type="EMBL" id="NNU33473.1"/>
    </source>
</evidence>
<evidence type="ECO:0000259" key="7">
    <source>
        <dbReference type="PROSITE" id="PS50109"/>
    </source>
</evidence>
<evidence type="ECO:0000256" key="3">
    <source>
        <dbReference type="ARBA" id="ARBA00022553"/>
    </source>
</evidence>
<protein>
    <recommendedName>
        <fullName evidence="2">histidine kinase</fullName>
        <ecNumber evidence="2">2.7.13.3</ecNumber>
    </recommendedName>
</protein>
<dbReference type="Pfam" id="PF02518">
    <property type="entry name" value="HATPase_c"/>
    <property type="match status" value="1"/>
</dbReference>
<dbReference type="InterPro" id="IPR003661">
    <property type="entry name" value="HisK_dim/P_dom"/>
</dbReference>
<dbReference type="PANTHER" id="PTHR43711">
    <property type="entry name" value="TWO-COMPONENT HISTIDINE KINASE"/>
    <property type="match status" value="1"/>
</dbReference>
<dbReference type="InterPro" id="IPR036890">
    <property type="entry name" value="HATPase_C_sf"/>
</dbReference>
<feature type="domain" description="Histidine kinase" evidence="7">
    <location>
        <begin position="41"/>
        <end position="257"/>
    </location>
</feature>
<evidence type="ECO:0000256" key="6">
    <source>
        <dbReference type="ARBA" id="ARBA00023012"/>
    </source>
</evidence>
<dbReference type="CDD" id="cd00082">
    <property type="entry name" value="HisKA"/>
    <property type="match status" value="1"/>
</dbReference>
<dbReference type="PROSITE" id="PS50109">
    <property type="entry name" value="HIS_KIN"/>
    <property type="match status" value="1"/>
</dbReference>
<dbReference type="SUPFAM" id="SSF47384">
    <property type="entry name" value="Homodimeric domain of signal transducing histidine kinase"/>
    <property type="match status" value="1"/>
</dbReference>
<evidence type="ECO:0000256" key="5">
    <source>
        <dbReference type="ARBA" id="ARBA00022777"/>
    </source>
</evidence>
<evidence type="ECO:0000256" key="4">
    <source>
        <dbReference type="ARBA" id="ARBA00022679"/>
    </source>
</evidence>
<organism evidence="8 9">
    <name type="scientific">Mucilaginibacter humi</name>
    <dbReference type="NCBI Taxonomy" id="2732510"/>
    <lineage>
        <taxon>Bacteria</taxon>
        <taxon>Pseudomonadati</taxon>
        <taxon>Bacteroidota</taxon>
        <taxon>Sphingobacteriia</taxon>
        <taxon>Sphingobacteriales</taxon>
        <taxon>Sphingobacteriaceae</taxon>
        <taxon>Mucilaginibacter</taxon>
    </lineage>
</organism>
<keyword evidence="4" id="KW-0808">Transferase</keyword>
<dbReference type="CDD" id="cd00075">
    <property type="entry name" value="HATPase"/>
    <property type="match status" value="1"/>
</dbReference>
<proteinExistence type="predicted"/>
<dbReference type="RefSeq" id="WP_175269170.1">
    <property type="nucleotide sequence ID" value="NZ_JABFCR010000011.1"/>
</dbReference>
<dbReference type="PRINTS" id="PR00344">
    <property type="entry name" value="BCTRLSENSOR"/>
</dbReference>
<gene>
    <name evidence="8" type="ORF">HK413_03620</name>
</gene>
<dbReference type="Gene3D" id="1.10.287.130">
    <property type="match status" value="1"/>
</dbReference>
<keyword evidence="9" id="KW-1185">Reference proteome</keyword>
<dbReference type="InterPro" id="IPR050736">
    <property type="entry name" value="Sensor_HK_Regulatory"/>
</dbReference>
<evidence type="ECO:0000256" key="1">
    <source>
        <dbReference type="ARBA" id="ARBA00000085"/>
    </source>
</evidence>
<comment type="catalytic activity">
    <reaction evidence="1">
        <text>ATP + protein L-histidine = ADP + protein N-phospho-L-histidine.</text>
        <dbReference type="EC" id="2.7.13.3"/>
    </reaction>
</comment>
<dbReference type="EC" id="2.7.13.3" evidence="2"/>
<dbReference type="EMBL" id="JABFCR010000011">
    <property type="protein sequence ID" value="NNU33473.1"/>
    <property type="molecule type" value="Genomic_DNA"/>
</dbReference>
<dbReference type="InterPro" id="IPR005467">
    <property type="entry name" value="His_kinase_dom"/>
</dbReference>
<dbReference type="Gene3D" id="3.30.565.10">
    <property type="entry name" value="Histidine kinase-like ATPase, C-terminal domain"/>
    <property type="match status" value="1"/>
</dbReference>
<dbReference type="InterPro" id="IPR004358">
    <property type="entry name" value="Sig_transdc_His_kin-like_C"/>
</dbReference>
<reference evidence="8 9" key="1">
    <citation type="submission" date="2020-05" db="EMBL/GenBank/DDBJ databases">
        <authorList>
            <person name="Khan S.A."/>
            <person name="Jeon C.O."/>
            <person name="Chun B.H."/>
        </authorList>
    </citation>
    <scope>NUCLEOTIDE SEQUENCE [LARGE SCALE GENOMIC DNA]</scope>
    <source>
        <strain evidence="8 9">S1162</strain>
    </source>
</reference>
<accession>A0ABX1W0L3</accession>
<dbReference type="InterPro" id="IPR003594">
    <property type="entry name" value="HATPase_dom"/>
</dbReference>
<dbReference type="Pfam" id="PF00512">
    <property type="entry name" value="HisKA"/>
    <property type="match status" value="1"/>
</dbReference>
<dbReference type="SUPFAM" id="SSF55874">
    <property type="entry name" value="ATPase domain of HSP90 chaperone/DNA topoisomerase II/histidine kinase"/>
    <property type="match status" value="1"/>
</dbReference>
<evidence type="ECO:0000313" key="9">
    <source>
        <dbReference type="Proteomes" id="UP000566071"/>
    </source>
</evidence>
<dbReference type="SMART" id="SM00387">
    <property type="entry name" value="HATPase_c"/>
    <property type="match status" value="1"/>
</dbReference>
<dbReference type="Proteomes" id="UP000566071">
    <property type="component" value="Unassembled WGS sequence"/>
</dbReference>
<dbReference type="PANTHER" id="PTHR43711:SF30">
    <property type="entry name" value="HISTIDINE KINASE"/>
    <property type="match status" value="1"/>
</dbReference>